<keyword evidence="1" id="KW-0808">Transferase</keyword>
<dbReference type="EMBL" id="BK015559">
    <property type="protein sequence ID" value="DAE12880.1"/>
    <property type="molecule type" value="Genomic_DNA"/>
</dbReference>
<evidence type="ECO:0000313" key="1">
    <source>
        <dbReference type="EMBL" id="DAE12880.1"/>
    </source>
</evidence>
<dbReference type="SUPFAM" id="SSF53335">
    <property type="entry name" value="S-adenosyl-L-methionine-dependent methyltransferases"/>
    <property type="match status" value="1"/>
</dbReference>
<dbReference type="Gene3D" id="3.40.50.150">
    <property type="entry name" value="Vaccinia Virus protein VP39"/>
    <property type="match status" value="1"/>
</dbReference>
<protein>
    <submittedName>
        <fullName evidence="1">RNA cap guanine-N2 methyltransferase</fullName>
    </submittedName>
</protein>
<keyword evidence="1" id="KW-0489">Methyltransferase</keyword>
<dbReference type="GO" id="GO:0008168">
    <property type="term" value="F:methyltransferase activity"/>
    <property type="evidence" value="ECO:0007669"/>
    <property type="project" value="UniProtKB-KW"/>
</dbReference>
<dbReference type="InterPro" id="IPR029063">
    <property type="entry name" value="SAM-dependent_MTases_sf"/>
</dbReference>
<dbReference type="GO" id="GO:0032259">
    <property type="term" value="P:methylation"/>
    <property type="evidence" value="ECO:0007669"/>
    <property type="project" value="UniProtKB-KW"/>
</dbReference>
<reference evidence="1" key="1">
    <citation type="journal article" date="2021" name="Proc. Natl. Acad. Sci. U.S.A.">
        <title>A Catalog of Tens of Thousands of Viruses from Human Metagenomes Reveals Hidden Associations with Chronic Diseases.</title>
        <authorList>
            <person name="Tisza M.J."/>
            <person name="Buck C.B."/>
        </authorList>
    </citation>
    <scope>NUCLEOTIDE SEQUENCE</scope>
    <source>
        <strain evidence="1">Ctcc24</strain>
    </source>
</reference>
<name>A0A8S5Q1L9_9CAUD</name>
<proteinExistence type="predicted"/>
<organism evidence="1">
    <name type="scientific">Siphoviridae sp. ctcC24</name>
    <dbReference type="NCBI Taxonomy" id="2825570"/>
    <lineage>
        <taxon>Viruses</taxon>
        <taxon>Duplodnaviria</taxon>
        <taxon>Heunggongvirae</taxon>
        <taxon>Uroviricota</taxon>
        <taxon>Caudoviricetes</taxon>
    </lineage>
</organism>
<sequence length="156" mass="18482">MTDKLILDACCGSRMFWWNKRHPAAVYNDNRKLETKLCDGRKLIIDPDTLCDFRNLPFPDEYFKMVVFDPPHLLHAGRKSWLMAKYGVLERDWQAQLKDGFDECMRVLDQYGTLIFKWNDDQIKLSEVLKVFGQKPLFGDKRSKTHWCVFMKGVEE</sequence>
<accession>A0A8S5Q1L9</accession>